<feature type="compositionally biased region" description="Polar residues" evidence="1">
    <location>
        <begin position="38"/>
        <end position="50"/>
    </location>
</feature>
<dbReference type="Proteomes" id="UP000784294">
    <property type="component" value="Unassembled WGS sequence"/>
</dbReference>
<sequence>MIPRSDDVRHRNRRRLPRKQRQHEASSKANRQLAERNPPSSSGGTDLRISSPTLSFEMEESFHWAFSHEMSLETAIFPHLRQVITVIARAGDHACKENGSTGIECSIFSIKQGQIDRHLQGDTQARIGGTGEYQQRDMCAICAIALATFLPYRPLIDDGSFFKGQPVAASVNPSLALLPGEGK</sequence>
<keyword evidence="3" id="KW-1185">Reference proteome</keyword>
<proteinExistence type="predicted"/>
<dbReference type="EMBL" id="CAAALY010005376">
    <property type="protein sequence ID" value="VEL09063.1"/>
    <property type="molecule type" value="Genomic_DNA"/>
</dbReference>
<gene>
    <name evidence="2" type="ORF">PXEA_LOCUS2503</name>
</gene>
<reference evidence="2" key="1">
    <citation type="submission" date="2018-11" db="EMBL/GenBank/DDBJ databases">
        <authorList>
            <consortium name="Pathogen Informatics"/>
        </authorList>
    </citation>
    <scope>NUCLEOTIDE SEQUENCE</scope>
</reference>
<evidence type="ECO:0000256" key="1">
    <source>
        <dbReference type="SAM" id="MobiDB-lite"/>
    </source>
</evidence>
<organism evidence="2 3">
    <name type="scientific">Protopolystoma xenopodis</name>
    <dbReference type="NCBI Taxonomy" id="117903"/>
    <lineage>
        <taxon>Eukaryota</taxon>
        <taxon>Metazoa</taxon>
        <taxon>Spiralia</taxon>
        <taxon>Lophotrochozoa</taxon>
        <taxon>Platyhelminthes</taxon>
        <taxon>Monogenea</taxon>
        <taxon>Polyopisthocotylea</taxon>
        <taxon>Polystomatidea</taxon>
        <taxon>Polystomatidae</taxon>
        <taxon>Protopolystoma</taxon>
    </lineage>
</organism>
<evidence type="ECO:0000313" key="3">
    <source>
        <dbReference type="Proteomes" id="UP000784294"/>
    </source>
</evidence>
<feature type="region of interest" description="Disordered" evidence="1">
    <location>
        <begin position="1"/>
        <end position="50"/>
    </location>
</feature>
<name>A0A448WDJ4_9PLAT</name>
<comment type="caution">
    <text evidence="2">The sequence shown here is derived from an EMBL/GenBank/DDBJ whole genome shotgun (WGS) entry which is preliminary data.</text>
</comment>
<dbReference type="AlphaFoldDB" id="A0A448WDJ4"/>
<protein>
    <submittedName>
        <fullName evidence="2">Uncharacterized protein</fullName>
    </submittedName>
</protein>
<evidence type="ECO:0000313" key="2">
    <source>
        <dbReference type="EMBL" id="VEL09063.1"/>
    </source>
</evidence>
<accession>A0A448WDJ4</accession>
<feature type="compositionally biased region" description="Basic residues" evidence="1">
    <location>
        <begin position="10"/>
        <end position="21"/>
    </location>
</feature>